<dbReference type="OrthoDB" id="2011505at2759"/>
<protein>
    <submittedName>
        <fullName evidence="2 3">Uncharacterized protein</fullName>
    </submittedName>
</protein>
<dbReference type="Proteomes" id="UP000006727">
    <property type="component" value="Chromosome 26"/>
</dbReference>
<dbReference type="EnsemblPlants" id="Pp3c26_11780V3.1">
    <property type="protein sequence ID" value="Pp3c26_11780V3.1"/>
    <property type="gene ID" value="Pp3c26_11780"/>
</dbReference>
<feature type="region of interest" description="Disordered" evidence="1">
    <location>
        <begin position="426"/>
        <end position="446"/>
    </location>
</feature>
<evidence type="ECO:0000313" key="4">
    <source>
        <dbReference type="Proteomes" id="UP000006727"/>
    </source>
</evidence>
<dbReference type="Gramene" id="Pp3c26_11780V3.1">
    <property type="protein sequence ID" value="Pp3c26_11780V3.1"/>
    <property type="gene ID" value="Pp3c26_11780"/>
</dbReference>
<organism evidence="2">
    <name type="scientific">Physcomitrium patens</name>
    <name type="common">Spreading-leaved earth moss</name>
    <name type="synonym">Physcomitrella patens</name>
    <dbReference type="NCBI Taxonomy" id="3218"/>
    <lineage>
        <taxon>Eukaryota</taxon>
        <taxon>Viridiplantae</taxon>
        <taxon>Streptophyta</taxon>
        <taxon>Embryophyta</taxon>
        <taxon>Bryophyta</taxon>
        <taxon>Bryophytina</taxon>
        <taxon>Bryopsida</taxon>
        <taxon>Funariidae</taxon>
        <taxon>Funariales</taxon>
        <taxon>Funariaceae</taxon>
        <taxon>Physcomitrium</taxon>
    </lineage>
</organism>
<feature type="compositionally biased region" description="Low complexity" evidence="1">
    <location>
        <begin position="428"/>
        <end position="437"/>
    </location>
</feature>
<dbReference type="Gramene" id="Pp3c26_11780V3.4">
    <property type="protein sequence ID" value="Pp3c26_11780V3.4"/>
    <property type="gene ID" value="Pp3c26_11780"/>
</dbReference>
<keyword evidence="4" id="KW-1185">Reference proteome</keyword>
<evidence type="ECO:0000313" key="2">
    <source>
        <dbReference type="EMBL" id="PNR27059.1"/>
    </source>
</evidence>
<gene>
    <name evidence="3" type="primary">LOC112278133</name>
    <name evidence="2" type="ORF">PHYPA_030540</name>
</gene>
<dbReference type="PaxDb" id="3218-PP1S6_276V6.1"/>
<evidence type="ECO:0000256" key="1">
    <source>
        <dbReference type="SAM" id="MobiDB-lite"/>
    </source>
</evidence>
<feature type="compositionally biased region" description="Polar residues" evidence="1">
    <location>
        <begin position="218"/>
        <end position="230"/>
    </location>
</feature>
<dbReference type="GeneID" id="112278133"/>
<feature type="compositionally biased region" description="Polar residues" evidence="1">
    <location>
        <begin position="250"/>
        <end position="261"/>
    </location>
</feature>
<dbReference type="EMBL" id="ABEU02000026">
    <property type="protein sequence ID" value="PNR27059.1"/>
    <property type="molecule type" value="Genomic_DNA"/>
</dbReference>
<feature type="region of interest" description="Disordered" evidence="1">
    <location>
        <begin position="1"/>
        <end position="72"/>
    </location>
</feature>
<feature type="compositionally biased region" description="Polar residues" evidence="1">
    <location>
        <begin position="60"/>
        <end position="72"/>
    </location>
</feature>
<dbReference type="Gramene" id="Pp3c26_11780V3.2">
    <property type="protein sequence ID" value="Pp3c26_11780V3.2"/>
    <property type="gene ID" value="Pp3c26_11780"/>
</dbReference>
<proteinExistence type="predicted"/>
<reference evidence="2 4" key="2">
    <citation type="journal article" date="2018" name="Plant J.">
        <title>The Physcomitrella patens chromosome-scale assembly reveals moss genome structure and evolution.</title>
        <authorList>
            <person name="Lang D."/>
            <person name="Ullrich K.K."/>
            <person name="Murat F."/>
            <person name="Fuchs J."/>
            <person name="Jenkins J."/>
            <person name="Haas F.B."/>
            <person name="Piednoel M."/>
            <person name="Gundlach H."/>
            <person name="Van Bel M."/>
            <person name="Meyberg R."/>
            <person name="Vives C."/>
            <person name="Morata J."/>
            <person name="Symeonidi A."/>
            <person name="Hiss M."/>
            <person name="Muchero W."/>
            <person name="Kamisugi Y."/>
            <person name="Saleh O."/>
            <person name="Blanc G."/>
            <person name="Decker E.L."/>
            <person name="van Gessel N."/>
            <person name="Grimwood J."/>
            <person name="Hayes R.D."/>
            <person name="Graham S.W."/>
            <person name="Gunter L.E."/>
            <person name="McDaniel S.F."/>
            <person name="Hoernstein S.N.W."/>
            <person name="Larsson A."/>
            <person name="Li F.W."/>
            <person name="Perroud P.F."/>
            <person name="Phillips J."/>
            <person name="Ranjan P."/>
            <person name="Rokshar D.S."/>
            <person name="Rothfels C.J."/>
            <person name="Schneider L."/>
            <person name="Shu S."/>
            <person name="Stevenson D.W."/>
            <person name="Thummler F."/>
            <person name="Tillich M."/>
            <person name="Villarreal Aguilar J.C."/>
            <person name="Widiez T."/>
            <person name="Wong G.K."/>
            <person name="Wymore A."/>
            <person name="Zhang Y."/>
            <person name="Zimmer A.D."/>
            <person name="Quatrano R.S."/>
            <person name="Mayer K.F.X."/>
            <person name="Goodstein D."/>
            <person name="Casacuberta J.M."/>
            <person name="Vandepoele K."/>
            <person name="Reski R."/>
            <person name="Cuming A.C."/>
            <person name="Tuskan G.A."/>
            <person name="Maumus F."/>
            <person name="Salse J."/>
            <person name="Schmutz J."/>
            <person name="Rensing S.A."/>
        </authorList>
    </citation>
    <scope>NUCLEOTIDE SEQUENCE [LARGE SCALE GENOMIC DNA]</scope>
    <source>
        <strain evidence="3 4">cv. Gransden 2004</strain>
    </source>
</reference>
<dbReference type="AlphaFoldDB" id="A0A2K1ICQ8"/>
<dbReference type="EnsemblPlants" id="Pp3c26_11780V3.2">
    <property type="protein sequence ID" value="Pp3c26_11780V3.2"/>
    <property type="gene ID" value="Pp3c26_11780"/>
</dbReference>
<name>A0A2K1ICQ8_PHYPA</name>
<evidence type="ECO:0000313" key="3">
    <source>
        <dbReference type="EnsemblPlants" id="Pp3c26_11780V3.1"/>
    </source>
</evidence>
<feature type="compositionally biased region" description="Basic and acidic residues" evidence="1">
    <location>
        <begin position="207"/>
        <end position="217"/>
    </location>
</feature>
<feature type="region of interest" description="Disordered" evidence="1">
    <location>
        <begin position="128"/>
        <end position="230"/>
    </location>
</feature>
<feature type="region of interest" description="Disordered" evidence="1">
    <location>
        <begin position="244"/>
        <end position="290"/>
    </location>
</feature>
<reference evidence="2 4" key="1">
    <citation type="journal article" date="2008" name="Science">
        <title>The Physcomitrella genome reveals evolutionary insights into the conquest of land by plants.</title>
        <authorList>
            <person name="Rensing S."/>
            <person name="Lang D."/>
            <person name="Zimmer A."/>
            <person name="Terry A."/>
            <person name="Salamov A."/>
            <person name="Shapiro H."/>
            <person name="Nishiyama T."/>
            <person name="Perroud P.-F."/>
            <person name="Lindquist E."/>
            <person name="Kamisugi Y."/>
            <person name="Tanahashi T."/>
            <person name="Sakakibara K."/>
            <person name="Fujita T."/>
            <person name="Oishi K."/>
            <person name="Shin-I T."/>
            <person name="Kuroki Y."/>
            <person name="Toyoda A."/>
            <person name="Suzuki Y."/>
            <person name="Hashimoto A."/>
            <person name="Yamaguchi K."/>
            <person name="Sugano A."/>
            <person name="Kohara Y."/>
            <person name="Fujiyama A."/>
            <person name="Anterola A."/>
            <person name="Aoki S."/>
            <person name="Ashton N."/>
            <person name="Barbazuk W.B."/>
            <person name="Barker E."/>
            <person name="Bennetzen J."/>
            <person name="Bezanilla M."/>
            <person name="Blankenship R."/>
            <person name="Cho S.H."/>
            <person name="Dutcher S."/>
            <person name="Estelle M."/>
            <person name="Fawcett J.A."/>
            <person name="Gundlach H."/>
            <person name="Hanada K."/>
            <person name="Heyl A."/>
            <person name="Hicks K.A."/>
            <person name="Hugh J."/>
            <person name="Lohr M."/>
            <person name="Mayer K."/>
            <person name="Melkozernov A."/>
            <person name="Murata T."/>
            <person name="Nelson D."/>
            <person name="Pils B."/>
            <person name="Prigge M."/>
            <person name="Reiss B."/>
            <person name="Renner T."/>
            <person name="Rombauts S."/>
            <person name="Rushton P."/>
            <person name="Sanderfoot A."/>
            <person name="Schween G."/>
            <person name="Shiu S.-H."/>
            <person name="Stueber K."/>
            <person name="Theodoulou F.L."/>
            <person name="Tu H."/>
            <person name="Van de Peer Y."/>
            <person name="Verrier P.J."/>
            <person name="Waters E."/>
            <person name="Wood A."/>
            <person name="Yang L."/>
            <person name="Cove D."/>
            <person name="Cuming A."/>
            <person name="Hasebe M."/>
            <person name="Lucas S."/>
            <person name="Mishler D.B."/>
            <person name="Reski R."/>
            <person name="Grigoriev I."/>
            <person name="Quatrano R.S."/>
            <person name="Boore J.L."/>
        </authorList>
    </citation>
    <scope>NUCLEOTIDE SEQUENCE [LARGE SCALE GENOMIC DNA]</scope>
    <source>
        <strain evidence="3 4">cv. Gransden 2004</strain>
    </source>
</reference>
<sequence>MEKESELPASQMRGESGGAHLKPVQPSTLNNATLKPPQANDNEVEDDDGNDCISLKEWQPTETTSSRPFVNINGNGTSYSAWLPVKENKASPGGLPPLKDNNHNRSTPLLEINGDVCIPHSIHRAAPSKLTLSESKRTSPRDQLEDGADNRMPVEGFEDHLKIKPATEPTNHVSVPKLIGPRPEKNHRHHSTRLENGIPSSQPAGRSDSDNALDDRSNSMSLRSTESSRGCSLRVSFINEVMLESPSPPQKATTSSFLPQKNRSKSPLKRPNWDRSAKIGKAAPPMPKKFVRPTLHGIKVKRGQGGVAKTAMRASMSSLETENGFAMQDRSNSTGTVAQSWDSQQYRGGGNHDYMSLPASSTFVSSTEDKIKESVSDRSSLPRSNGVRYHEDLDFLTAGEDLKPDGGNTETKRLTGEFGRFFSKLRRSSTSLSKPPSKLQPPVTPKPLAVPVLGKLTKANSLPVQKVTSKTFASLHSLNSSGENQTFAIGSYASLKLLQECAQTEKISPNPAYNVHKPRKIRDHEPHIHFYKTISKALDLKLK</sequence>
<dbReference type="RefSeq" id="XP_073387838.1">
    <property type="nucleotide sequence ID" value="XM_073531737.1"/>
</dbReference>
<feature type="compositionally biased region" description="Basic and acidic residues" evidence="1">
    <location>
        <begin position="134"/>
        <end position="144"/>
    </location>
</feature>
<reference evidence="3" key="3">
    <citation type="submission" date="2020-12" db="UniProtKB">
        <authorList>
            <consortium name="EnsemblPlants"/>
        </authorList>
    </citation>
    <scope>IDENTIFICATION</scope>
</reference>
<accession>A0A2K1ICQ8</accession>
<dbReference type="EnsemblPlants" id="Pp3c26_11780V3.4">
    <property type="protein sequence ID" value="Pp3c26_11780V3.4"/>
    <property type="gene ID" value="Pp3c26_11780"/>
</dbReference>